<dbReference type="AlphaFoldDB" id="A0A9E4TB83"/>
<evidence type="ECO:0000313" key="4">
    <source>
        <dbReference type="Proteomes" id="UP000886667"/>
    </source>
</evidence>
<name>A0A9E4TB83_9GAMM</name>
<organism evidence="3 4">
    <name type="scientific">Candidatus Thiodiazotropha taylori</name>
    <dbReference type="NCBI Taxonomy" id="2792791"/>
    <lineage>
        <taxon>Bacteria</taxon>
        <taxon>Pseudomonadati</taxon>
        <taxon>Pseudomonadota</taxon>
        <taxon>Gammaproteobacteria</taxon>
        <taxon>Chromatiales</taxon>
        <taxon>Sedimenticolaceae</taxon>
        <taxon>Candidatus Thiodiazotropha</taxon>
    </lineage>
</organism>
<sequence length="99" mass="10905">MSNQARLLTGISLCSVLFCSPLQARELTCHLHTPADYNKFSKQPLVIPAVGNPSECAQLNLRSFSNRGRCHCPQSGISFQENSSPTDFSSSRNRPELLP</sequence>
<feature type="chain" id="PRO_5043344322" evidence="2">
    <location>
        <begin position="25"/>
        <end position="99"/>
    </location>
</feature>
<evidence type="ECO:0000256" key="1">
    <source>
        <dbReference type="SAM" id="MobiDB-lite"/>
    </source>
</evidence>
<proteinExistence type="predicted"/>
<dbReference type="Proteomes" id="UP000886667">
    <property type="component" value="Unassembled WGS sequence"/>
</dbReference>
<protein>
    <submittedName>
        <fullName evidence="3">Uncharacterized protein</fullName>
    </submittedName>
</protein>
<comment type="caution">
    <text evidence="3">The sequence shown here is derived from an EMBL/GenBank/DDBJ whole genome shotgun (WGS) entry which is preliminary data.</text>
</comment>
<feature type="region of interest" description="Disordered" evidence="1">
    <location>
        <begin position="75"/>
        <end position="99"/>
    </location>
</feature>
<keyword evidence="2" id="KW-0732">Signal</keyword>
<gene>
    <name evidence="3" type="ORF">JAZ07_22635</name>
</gene>
<feature type="signal peptide" evidence="2">
    <location>
        <begin position="1"/>
        <end position="24"/>
    </location>
</feature>
<feature type="compositionally biased region" description="Polar residues" evidence="1">
    <location>
        <begin position="75"/>
        <end position="92"/>
    </location>
</feature>
<dbReference type="EMBL" id="JAEPCM010000853">
    <property type="protein sequence ID" value="MCG7949144.1"/>
    <property type="molecule type" value="Genomic_DNA"/>
</dbReference>
<reference evidence="3" key="1">
    <citation type="journal article" date="2021" name="Proc. Natl. Acad. Sci. U.S.A.">
        <title>Global biogeography of chemosynthetic symbionts reveals both localized and globally distributed symbiont groups. .</title>
        <authorList>
            <person name="Osvatic J.T."/>
            <person name="Wilkins L.G.E."/>
            <person name="Leibrecht L."/>
            <person name="Leray M."/>
            <person name="Zauner S."/>
            <person name="Polzin J."/>
            <person name="Camacho Y."/>
            <person name="Gros O."/>
            <person name="van Gils J.A."/>
            <person name="Eisen J.A."/>
            <person name="Petersen J.M."/>
            <person name="Yuen B."/>
        </authorList>
    </citation>
    <scope>NUCLEOTIDE SEQUENCE</scope>
    <source>
        <strain evidence="3">MAGclacostrist064TRANS</strain>
    </source>
</reference>
<accession>A0A9E4TB83</accession>
<evidence type="ECO:0000256" key="2">
    <source>
        <dbReference type="SAM" id="SignalP"/>
    </source>
</evidence>
<evidence type="ECO:0000313" key="3">
    <source>
        <dbReference type="EMBL" id="MCG7949144.1"/>
    </source>
</evidence>